<dbReference type="AlphaFoldDB" id="A0A9W9FEL5"/>
<dbReference type="EC" id="3.1.1.-" evidence="8"/>
<keyword evidence="10" id="KW-1185">Reference proteome</keyword>
<feature type="signal peptide" evidence="8">
    <location>
        <begin position="1"/>
        <end position="19"/>
    </location>
</feature>
<keyword evidence="5 8" id="KW-0378">Hydrolase</keyword>
<evidence type="ECO:0000256" key="7">
    <source>
        <dbReference type="ARBA" id="ARBA00023157"/>
    </source>
</evidence>
<dbReference type="InterPro" id="IPR029058">
    <property type="entry name" value="AB_hydrolase_fold"/>
</dbReference>
<keyword evidence="3" id="KW-0479">Metal-binding</keyword>
<gene>
    <name evidence="9" type="ORF">N7532_005811</name>
</gene>
<dbReference type="GO" id="GO:0030600">
    <property type="term" value="F:feruloyl esterase activity"/>
    <property type="evidence" value="ECO:0007669"/>
    <property type="project" value="UniProtKB-ARBA"/>
</dbReference>
<dbReference type="PANTHER" id="PTHR33938">
    <property type="entry name" value="FERULOYL ESTERASE B-RELATED"/>
    <property type="match status" value="1"/>
</dbReference>
<dbReference type="Pfam" id="PF07519">
    <property type="entry name" value="Tannase"/>
    <property type="match status" value="1"/>
</dbReference>
<dbReference type="GeneID" id="81357284"/>
<keyword evidence="6" id="KW-0106">Calcium</keyword>
<name>A0A9W9FEL5_9EURO</name>
<dbReference type="OrthoDB" id="3039123at2759"/>
<feature type="chain" id="PRO_5041016378" description="Carboxylic ester hydrolase" evidence="8">
    <location>
        <begin position="20"/>
        <end position="573"/>
    </location>
</feature>
<dbReference type="RefSeq" id="XP_056474464.1">
    <property type="nucleotide sequence ID" value="XM_056618305.1"/>
</dbReference>
<keyword evidence="4 8" id="KW-0732">Signal</keyword>
<keyword evidence="2" id="KW-0719">Serine esterase</keyword>
<accession>A0A9W9FEL5</accession>
<proteinExistence type="inferred from homology"/>
<dbReference type="Proteomes" id="UP001149074">
    <property type="component" value="Unassembled WGS sequence"/>
</dbReference>
<dbReference type="GO" id="GO:0046872">
    <property type="term" value="F:metal ion binding"/>
    <property type="evidence" value="ECO:0007669"/>
    <property type="project" value="UniProtKB-KW"/>
</dbReference>
<evidence type="ECO:0000256" key="3">
    <source>
        <dbReference type="ARBA" id="ARBA00022723"/>
    </source>
</evidence>
<evidence type="ECO:0000256" key="2">
    <source>
        <dbReference type="ARBA" id="ARBA00022487"/>
    </source>
</evidence>
<evidence type="ECO:0000256" key="1">
    <source>
        <dbReference type="ARBA" id="ARBA00006249"/>
    </source>
</evidence>
<organism evidence="9 10">
    <name type="scientific">Penicillium argentinense</name>
    <dbReference type="NCBI Taxonomy" id="1131581"/>
    <lineage>
        <taxon>Eukaryota</taxon>
        <taxon>Fungi</taxon>
        <taxon>Dikarya</taxon>
        <taxon>Ascomycota</taxon>
        <taxon>Pezizomycotina</taxon>
        <taxon>Eurotiomycetes</taxon>
        <taxon>Eurotiomycetidae</taxon>
        <taxon>Eurotiales</taxon>
        <taxon>Aspergillaceae</taxon>
        <taxon>Penicillium</taxon>
    </lineage>
</organism>
<comment type="similarity">
    <text evidence="1 8">Belongs to the tannase family.</text>
</comment>
<dbReference type="SUPFAM" id="SSF53474">
    <property type="entry name" value="alpha/beta-Hydrolases"/>
    <property type="match status" value="1"/>
</dbReference>
<evidence type="ECO:0000256" key="5">
    <source>
        <dbReference type="ARBA" id="ARBA00022801"/>
    </source>
</evidence>
<evidence type="ECO:0000256" key="6">
    <source>
        <dbReference type="ARBA" id="ARBA00022837"/>
    </source>
</evidence>
<reference evidence="9" key="2">
    <citation type="journal article" date="2023" name="IMA Fungus">
        <title>Comparative genomic study of the Penicillium genus elucidates a diverse pangenome and 15 lateral gene transfer events.</title>
        <authorList>
            <person name="Petersen C."/>
            <person name="Sorensen T."/>
            <person name="Nielsen M.R."/>
            <person name="Sondergaard T.E."/>
            <person name="Sorensen J.L."/>
            <person name="Fitzpatrick D.A."/>
            <person name="Frisvad J.C."/>
            <person name="Nielsen K.L."/>
        </authorList>
    </citation>
    <scope>NUCLEOTIDE SEQUENCE</scope>
    <source>
        <strain evidence="9">IBT 30761</strain>
    </source>
</reference>
<comment type="caution">
    <text evidence="9">The sequence shown here is derived from an EMBL/GenBank/DDBJ whole genome shotgun (WGS) entry which is preliminary data.</text>
</comment>
<evidence type="ECO:0000313" key="9">
    <source>
        <dbReference type="EMBL" id="KAJ5098810.1"/>
    </source>
</evidence>
<dbReference type="InterPro" id="IPR011118">
    <property type="entry name" value="Tannase/feruloyl_esterase"/>
</dbReference>
<sequence length="573" mass="64137">MMILVFLWASISGAASVFAASLEELCTTFHTRNTLLKTQFQGLTLDQPSVTSQPVYNSSTTGQIFWPDYSGFDFCNVTFSYSHNGLKQDKVLLEIWLPAPKRFQNRWLSTGGGGYAINSEEESLPGGVIYGAASGQTDGGFGSFGTTVDEVILLANGTLNREVLYMHGYQAHHELSMIGKAFTRHFYDMADSEKLFAYYQGCSEGGREGWSQIQRFPDEWDGAVIGAPAIHLAQQQVNLLYGNIVQQTKGYVPPPCELEKINNLTIDSCDALDGRVDGVVSRTDLCKLHFDIESTIGASYFCPHSKDTSLIQNGTVSSKGVAVAKKILDGLHTIDGRRAYIWAQPSATFDYVASTFNPLSHEWEPEINSLSGGWVTKFLELRDVDNLSDLDDVTYDTLVEWMKIGWQRYEDVLQTTWPDLSPFQETGGKIIHYHGESDPGIPAGSSVHYHESVREIMYPDLSFEESTRKMNGWNRLYLIPGAGHCSYSSSQPNGPFPQTTLKTLIDWVEKGHEPDKLNATVLQGSRRGTEEELCAWPLRPLWKGNDSHMDCVFDLRSYDTWRDSFDAYKLPLY</sequence>
<keyword evidence="7" id="KW-1015">Disulfide bond</keyword>
<evidence type="ECO:0000256" key="4">
    <source>
        <dbReference type="ARBA" id="ARBA00022729"/>
    </source>
</evidence>
<dbReference type="GO" id="GO:0017000">
    <property type="term" value="P:antibiotic biosynthetic process"/>
    <property type="evidence" value="ECO:0007669"/>
    <property type="project" value="UniProtKB-ARBA"/>
</dbReference>
<evidence type="ECO:0000256" key="8">
    <source>
        <dbReference type="RuleBase" id="RU361238"/>
    </source>
</evidence>
<dbReference type="EMBL" id="JAPQKI010000005">
    <property type="protein sequence ID" value="KAJ5098810.1"/>
    <property type="molecule type" value="Genomic_DNA"/>
</dbReference>
<protein>
    <recommendedName>
        <fullName evidence="8">Carboxylic ester hydrolase</fullName>
        <ecNumber evidence="8">3.1.1.-</ecNumber>
    </recommendedName>
</protein>
<dbReference type="GO" id="GO:0072330">
    <property type="term" value="P:monocarboxylic acid biosynthetic process"/>
    <property type="evidence" value="ECO:0007669"/>
    <property type="project" value="UniProtKB-ARBA"/>
</dbReference>
<dbReference type="PANTHER" id="PTHR33938:SF16">
    <property type="entry name" value="CARBOXYLIC ESTER HYDROLASE"/>
    <property type="match status" value="1"/>
</dbReference>
<reference evidence="9" key="1">
    <citation type="submission" date="2022-11" db="EMBL/GenBank/DDBJ databases">
        <authorList>
            <person name="Petersen C."/>
        </authorList>
    </citation>
    <scope>NUCLEOTIDE SEQUENCE</scope>
    <source>
        <strain evidence="9">IBT 30761</strain>
    </source>
</reference>
<evidence type="ECO:0000313" key="10">
    <source>
        <dbReference type="Proteomes" id="UP001149074"/>
    </source>
</evidence>